<accession>A0A1M5QQQ7</accession>
<evidence type="ECO:0000259" key="1">
    <source>
        <dbReference type="Pfam" id="PF13482"/>
    </source>
</evidence>
<gene>
    <name evidence="2" type="ORF">SAMN02745207_00230</name>
</gene>
<feature type="domain" description="YprB ribonuclease H-like" evidence="1">
    <location>
        <begin position="32"/>
        <end position="210"/>
    </location>
</feature>
<organism evidence="2 3">
    <name type="scientific">Clostridium grantii DSM 8605</name>
    <dbReference type="NCBI Taxonomy" id="1121316"/>
    <lineage>
        <taxon>Bacteria</taxon>
        <taxon>Bacillati</taxon>
        <taxon>Bacillota</taxon>
        <taxon>Clostridia</taxon>
        <taxon>Eubacteriales</taxon>
        <taxon>Clostridiaceae</taxon>
        <taxon>Clostridium</taxon>
    </lineage>
</organism>
<dbReference type="InterPro" id="IPR012337">
    <property type="entry name" value="RNaseH-like_sf"/>
</dbReference>
<dbReference type="Proteomes" id="UP000184447">
    <property type="component" value="Unassembled WGS sequence"/>
</dbReference>
<dbReference type="SUPFAM" id="SSF53098">
    <property type="entry name" value="Ribonuclease H-like"/>
    <property type="match status" value="1"/>
</dbReference>
<dbReference type="STRING" id="1121316.SAMN02745207_00230"/>
<dbReference type="GO" id="GO:0003676">
    <property type="term" value="F:nucleic acid binding"/>
    <property type="evidence" value="ECO:0007669"/>
    <property type="project" value="InterPro"/>
</dbReference>
<evidence type="ECO:0000313" key="2">
    <source>
        <dbReference type="EMBL" id="SHH16181.1"/>
    </source>
</evidence>
<name>A0A1M5QQQ7_9CLOT</name>
<dbReference type="OrthoDB" id="1930305at2"/>
<dbReference type="AlphaFoldDB" id="A0A1M5QQQ7"/>
<reference evidence="2 3" key="1">
    <citation type="submission" date="2016-11" db="EMBL/GenBank/DDBJ databases">
        <authorList>
            <person name="Jaros S."/>
            <person name="Januszkiewicz K."/>
            <person name="Wedrychowicz H."/>
        </authorList>
    </citation>
    <scope>NUCLEOTIDE SEQUENCE [LARGE SCALE GENOMIC DNA]</scope>
    <source>
        <strain evidence="2 3">DSM 8605</strain>
    </source>
</reference>
<dbReference type="InterPro" id="IPR036397">
    <property type="entry name" value="RNaseH_sf"/>
</dbReference>
<proteinExistence type="predicted"/>
<dbReference type="Pfam" id="PF13482">
    <property type="entry name" value="RNase_H_2"/>
    <property type="match status" value="1"/>
</dbReference>
<dbReference type="EMBL" id="FQXM01000002">
    <property type="protein sequence ID" value="SHH16181.1"/>
    <property type="molecule type" value="Genomic_DNA"/>
</dbReference>
<dbReference type="InterPro" id="IPR038720">
    <property type="entry name" value="YprB_RNase_H-like_dom"/>
</dbReference>
<evidence type="ECO:0000313" key="3">
    <source>
        <dbReference type="Proteomes" id="UP000184447"/>
    </source>
</evidence>
<protein>
    <submittedName>
        <fullName evidence="2">RNase_H superfamily protein</fullName>
    </submittedName>
</protein>
<keyword evidence="3" id="KW-1185">Reference proteome</keyword>
<sequence length="240" mass="28866">MIIRENKIQVDDYFLKNVLEVEGEKEVFEDALFFDLEHYVYRKPICIGVFGCCYYDKKKNEINVTQYMIENKKESLDILDLAKKYFQNMYTKEKKKYIVTFSGNNDFTVINYLLEKNNVDYVIEDYYKHIDLQREYENVIGKNIGLKNLEKLFDIERESNVISGSNLAKTFCKVMKDSDYMNRMPQEKKDRILLYNEQDVVSLFQIYVDWNKVVNEELIQKEKEEAKKTVYKSKEEIHNQ</sequence>
<dbReference type="RefSeq" id="WP_073336120.1">
    <property type="nucleotide sequence ID" value="NZ_FQXM01000002.1"/>
</dbReference>
<dbReference type="Gene3D" id="3.30.420.10">
    <property type="entry name" value="Ribonuclease H-like superfamily/Ribonuclease H"/>
    <property type="match status" value="1"/>
</dbReference>